<comment type="caution">
    <text evidence="2">The sequence shown here is derived from an EMBL/GenBank/DDBJ whole genome shotgun (WGS) entry which is preliminary data.</text>
</comment>
<dbReference type="Proteomes" id="UP000252139">
    <property type="component" value="Unassembled WGS sequence"/>
</dbReference>
<feature type="compositionally biased region" description="Basic and acidic residues" evidence="1">
    <location>
        <begin position="1"/>
        <end position="15"/>
    </location>
</feature>
<evidence type="ECO:0000313" key="3">
    <source>
        <dbReference type="Proteomes" id="UP000252139"/>
    </source>
</evidence>
<accession>A0A367IJY7</accession>
<dbReference type="AlphaFoldDB" id="A0A367IJY7"/>
<protein>
    <submittedName>
        <fullName evidence="2">Uncharacterized protein</fullName>
    </submittedName>
</protein>
<feature type="non-terminal residue" evidence="2">
    <location>
        <position position="168"/>
    </location>
</feature>
<reference evidence="2 3" key="1">
    <citation type="journal article" date="2018" name="G3 (Bethesda)">
        <title>Phylogenetic and Phylogenomic Definition of Rhizopus Species.</title>
        <authorList>
            <person name="Gryganskyi A.P."/>
            <person name="Golan J."/>
            <person name="Dolatabadi S."/>
            <person name="Mondo S."/>
            <person name="Robb S."/>
            <person name="Idnurm A."/>
            <person name="Muszewska A."/>
            <person name="Steczkiewicz K."/>
            <person name="Masonjones S."/>
            <person name="Liao H.L."/>
            <person name="Gajdeczka M.T."/>
            <person name="Anike F."/>
            <person name="Vuek A."/>
            <person name="Anishchenko I.M."/>
            <person name="Voigt K."/>
            <person name="de Hoog G.S."/>
            <person name="Smith M.E."/>
            <person name="Heitman J."/>
            <person name="Vilgalys R."/>
            <person name="Stajich J.E."/>
        </authorList>
    </citation>
    <scope>NUCLEOTIDE SEQUENCE [LARGE SCALE GENOMIC DNA]</scope>
    <source>
        <strain evidence="2 3">CBS 357.93</strain>
    </source>
</reference>
<feature type="compositionally biased region" description="Basic and acidic residues" evidence="1">
    <location>
        <begin position="125"/>
        <end position="153"/>
    </location>
</feature>
<keyword evidence="3" id="KW-1185">Reference proteome</keyword>
<name>A0A367IJY7_RHIAZ</name>
<feature type="non-terminal residue" evidence="2">
    <location>
        <position position="1"/>
    </location>
</feature>
<evidence type="ECO:0000313" key="2">
    <source>
        <dbReference type="EMBL" id="RCH77943.1"/>
    </source>
</evidence>
<gene>
    <name evidence="2" type="ORF">CU097_001180</name>
</gene>
<feature type="region of interest" description="Disordered" evidence="1">
    <location>
        <begin position="1"/>
        <end position="46"/>
    </location>
</feature>
<feature type="region of interest" description="Disordered" evidence="1">
    <location>
        <begin position="124"/>
        <end position="153"/>
    </location>
</feature>
<sequence>DHLKTGEKDKEEASVHKKRKQPSNDDSYQKRQKHNLNKPNGSLASKWATPEKRNICRYCHKTEFSLSYRDNCVAYLKSPEYRNSLISRGNNRANDSSNNHRNHTPTYNKQNAEYKRVNMLARRQRQYEKERHDDHTSSNEDRHPARSFDDDLKEFNNELSTIRKQNIN</sequence>
<feature type="region of interest" description="Disordered" evidence="1">
    <location>
        <begin position="86"/>
        <end position="112"/>
    </location>
</feature>
<dbReference type="EMBL" id="PJQL01005529">
    <property type="protein sequence ID" value="RCH77943.1"/>
    <property type="molecule type" value="Genomic_DNA"/>
</dbReference>
<organism evidence="2 3">
    <name type="scientific">Rhizopus azygosporus</name>
    <name type="common">Rhizopus microsporus var. azygosporus</name>
    <dbReference type="NCBI Taxonomy" id="86630"/>
    <lineage>
        <taxon>Eukaryota</taxon>
        <taxon>Fungi</taxon>
        <taxon>Fungi incertae sedis</taxon>
        <taxon>Mucoromycota</taxon>
        <taxon>Mucoromycotina</taxon>
        <taxon>Mucoromycetes</taxon>
        <taxon>Mucorales</taxon>
        <taxon>Mucorineae</taxon>
        <taxon>Rhizopodaceae</taxon>
        <taxon>Rhizopus</taxon>
    </lineage>
</organism>
<feature type="compositionally biased region" description="Polar residues" evidence="1">
    <location>
        <begin position="86"/>
        <end position="111"/>
    </location>
</feature>
<proteinExistence type="predicted"/>
<evidence type="ECO:0000256" key="1">
    <source>
        <dbReference type="SAM" id="MobiDB-lite"/>
    </source>
</evidence>